<evidence type="ECO:0000313" key="11">
    <source>
        <dbReference type="EMBL" id="KAL3823410.1"/>
    </source>
</evidence>
<evidence type="ECO:0000259" key="10">
    <source>
        <dbReference type="PROSITE" id="PS51202"/>
    </source>
</evidence>
<reference evidence="11 12" key="1">
    <citation type="submission" date="2024-10" db="EMBL/GenBank/DDBJ databases">
        <title>Updated reference genomes for cyclostephanoid diatoms.</title>
        <authorList>
            <person name="Roberts W.R."/>
            <person name="Alverson A.J."/>
        </authorList>
    </citation>
    <scope>NUCLEOTIDE SEQUENCE [LARGE SCALE GENOMIC DNA]</scope>
    <source>
        <strain evidence="11 12">AJA228-03</strain>
    </source>
</reference>
<feature type="transmembrane region" description="Helical" evidence="9">
    <location>
        <begin position="152"/>
        <end position="176"/>
    </location>
</feature>
<comment type="similarity">
    <text evidence="7">Belongs to the divalent anion:Na+ symporter (DASS) superfamily. Na+/sulfate symporter (TC 2.A.47.4) family.</text>
</comment>
<dbReference type="EMBL" id="JALLPB020000038">
    <property type="protein sequence ID" value="KAL3823410.1"/>
    <property type="molecule type" value="Genomic_DNA"/>
</dbReference>
<keyword evidence="5 9" id="KW-1133">Transmembrane helix</keyword>
<feature type="transmembrane region" description="Helical" evidence="9">
    <location>
        <begin position="942"/>
        <end position="962"/>
    </location>
</feature>
<feature type="region of interest" description="Disordered" evidence="8">
    <location>
        <begin position="366"/>
        <end position="385"/>
    </location>
</feature>
<keyword evidence="12" id="KW-1185">Reference proteome</keyword>
<evidence type="ECO:0000313" key="12">
    <source>
        <dbReference type="Proteomes" id="UP001530377"/>
    </source>
</evidence>
<feature type="transmembrane region" description="Helical" evidence="9">
    <location>
        <begin position="80"/>
        <end position="97"/>
    </location>
</feature>
<evidence type="ECO:0000256" key="3">
    <source>
        <dbReference type="ARBA" id="ARBA00022692"/>
    </source>
</evidence>
<evidence type="ECO:0000256" key="1">
    <source>
        <dbReference type="ARBA" id="ARBA00004141"/>
    </source>
</evidence>
<evidence type="ECO:0000256" key="4">
    <source>
        <dbReference type="ARBA" id="ARBA00022737"/>
    </source>
</evidence>
<dbReference type="Pfam" id="PF03600">
    <property type="entry name" value="CitMHS"/>
    <property type="match status" value="1"/>
</dbReference>
<dbReference type="PROSITE" id="PS51202">
    <property type="entry name" value="RCK_C"/>
    <property type="match status" value="1"/>
</dbReference>
<dbReference type="AlphaFoldDB" id="A0ABD3SG01"/>
<dbReference type="SUPFAM" id="SSF116726">
    <property type="entry name" value="TrkA C-terminal domain-like"/>
    <property type="match status" value="3"/>
</dbReference>
<sequence length="981" mass="106800">GTYFTLAMEKKANRCTDARPPSAQPRYRHCYQAMDWPASRLRLLVEDEERTPEKWELIFMSFVMIFMFAALITDRVAPDHVFVIAVTFCMVTGIITIGEGLRGFANEGVLTVMVLFVVAHGLTMTGAVDWYVGRLLGNPKTCAGAQLRLIGSTTFVSAFLNNTLIVAVMIPIVIRWAKTIGVSASQLLIPLSYGAIIGGTCTLIGRSTNLVVAGLLEENYSIEINLFDITPYGVPVAIMGVTYMMIFGPILLPSGRGENGGSPLDGDEILLGARIKSWSPAAGRSVKRSGLRNTGGLYLVSVRRAATGNIHRAVGQEFILDVNDVVYFSGLIEGFEEFCIEYGLEIVTNETAESEIDILSVTTTPTSDDAALSRDAGDAEESSSLSDEEENLRIINLMKDIKFRSLLDKQQIVVTLDICSHGYIVLIGVNTRDRPGLLLDISKCLLRLKLQIHRTEAFLYDEQSVSVWRCSNIENKKSDTEHISAMLNVILEDNFYQKAGGDINDEASDVVQTDLEVLPAGSDIINNSSRSKEYLVAMRVSHKSIHSNKNIMENGIVRIPGVNVVSLERPSVEQPTRGNPPNVVVSSPTASVENQLRRNDNQAFITIDPDEPLQDADIIWFSGDVSAIRNLRKVPGLESPEESEIKKINDNIHDRLLVQAVVAKSGPLVGKTIREIQFRTKYGAAVISVHREGCRIHEHPGNISLHAGDVLLLEAGPTFLKRNVNIDRAFALLAEVKDSAPPRLKHFLPALALLIAMLVVSGFDLTTAPLLVCAIFTGTVMVIMGLLSPQEARDAIDWSLYVAIACACGISQAVKNSGLAEVCANFLITISEGVGIGDAGLFGAVYFATALIGSFVTNNAAATLMFPIAVGAADTAGVDLKMMSYCIMLGASDFSTPFGYQTNLMVYGPGGYKTIDYLKIGTPLQLLLWLVSIWVLSTPSLWYVSVLVTFTVLVVVATVRLGTEELHNKLKQGVGQNHHES</sequence>
<dbReference type="GO" id="GO:0015116">
    <property type="term" value="F:sulfate transmembrane transporter activity"/>
    <property type="evidence" value="ECO:0007669"/>
    <property type="project" value="UniProtKB-ARBA"/>
</dbReference>
<feature type="transmembrane region" description="Helical" evidence="9">
    <location>
        <begin position="834"/>
        <end position="856"/>
    </location>
</feature>
<keyword evidence="2" id="KW-0813">Transport</keyword>
<dbReference type="PANTHER" id="PTHR43652:SF2">
    <property type="entry name" value="BASIC AMINO ACID ANTIPORTER YFCC-RELATED"/>
    <property type="match status" value="1"/>
</dbReference>
<organism evidence="11 12">
    <name type="scientific">Cyclostephanos tholiformis</name>
    <dbReference type="NCBI Taxonomy" id="382380"/>
    <lineage>
        <taxon>Eukaryota</taxon>
        <taxon>Sar</taxon>
        <taxon>Stramenopiles</taxon>
        <taxon>Ochrophyta</taxon>
        <taxon>Bacillariophyta</taxon>
        <taxon>Coscinodiscophyceae</taxon>
        <taxon>Thalassiosirophycidae</taxon>
        <taxon>Stephanodiscales</taxon>
        <taxon>Stephanodiscaceae</taxon>
        <taxon>Cyclostephanos</taxon>
    </lineage>
</organism>
<gene>
    <name evidence="11" type="ORF">ACHAXA_004285</name>
</gene>
<evidence type="ECO:0000256" key="8">
    <source>
        <dbReference type="SAM" id="MobiDB-lite"/>
    </source>
</evidence>
<dbReference type="InterPro" id="IPR036721">
    <property type="entry name" value="RCK_C_sf"/>
</dbReference>
<dbReference type="Pfam" id="PF02080">
    <property type="entry name" value="TrkA_C"/>
    <property type="match status" value="1"/>
</dbReference>
<evidence type="ECO:0000256" key="6">
    <source>
        <dbReference type="ARBA" id="ARBA00023136"/>
    </source>
</evidence>
<dbReference type="InterPro" id="IPR051679">
    <property type="entry name" value="DASS-Related_Transporters"/>
</dbReference>
<keyword evidence="4" id="KW-0677">Repeat</keyword>
<dbReference type="GO" id="GO:0016020">
    <property type="term" value="C:membrane"/>
    <property type="evidence" value="ECO:0007669"/>
    <property type="project" value="UniProtKB-SubCell"/>
</dbReference>
<dbReference type="PANTHER" id="PTHR43652">
    <property type="entry name" value="BASIC AMINO ACID ANTIPORTER YFCC-RELATED"/>
    <property type="match status" value="1"/>
</dbReference>
<proteinExistence type="inferred from homology"/>
<feature type="non-terminal residue" evidence="11">
    <location>
        <position position="1"/>
    </location>
</feature>
<dbReference type="InterPro" id="IPR004680">
    <property type="entry name" value="Cit_transptr-like_dom"/>
</dbReference>
<feature type="transmembrane region" description="Helical" evidence="9">
    <location>
        <begin position="795"/>
        <end position="814"/>
    </location>
</feature>
<protein>
    <recommendedName>
        <fullName evidence="10">RCK C-terminal domain-containing protein</fullName>
    </recommendedName>
</protein>
<comment type="caution">
    <text evidence="11">The sequence shown here is derived from an EMBL/GenBank/DDBJ whole genome shotgun (WGS) entry which is preliminary data.</text>
</comment>
<dbReference type="Proteomes" id="UP001530377">
    <property type="component" value="Unassembled WGS sequence"/>
</dbReference>
<feature type="transmembrane region" description="Helical" evidence="9">
    <location>
        <begin position="57"/>
        <end position="74"/>
    </location>
</feature>
<feature type="transmembrane region" description="Helical" evidence="9">
    <location>
        <begin position="769"/>
        <end position="788"/>
    </location>
</feature>
<feature type="domain" description="RCK C-terminal" evidence="10">
    <location>
        <begin position="645"/>
        <end position="729"/>
    </location>
</feature>
<dbReference type="InterPro" id="IPR045865">
    <property type="entry name" value="ACT-like_dom_sf"/>
</dbReference>
<dbReference type="SUPFAM" id="SSF55021">
    <property type="entry name" value="ACT-like"/>
    <property type="match status" value="1"/>
</dbReference>
<dbReference type="InterPro" id="IPR006037">
    <property type="entry name" value="RCK_C"/>
</dbReference>
<accession>A0ABD3SG01</accession>
<name>A0ABD3SG01_9STRA</name>
<evidence type="ECO:0000256" key="2">
    <source>
        <dbReference type="ARBA" id="ARBA00022448"/>
    </source>
</evidence>
<comment type="subcellular location">
    <subcellularLocation>
        <location evidence="1">Membrane</location>
        <topology evidence="1">Multi-pass membrane protein</topology>
    </subcellularLocation>
</comment>
<feature type="transmembrane region" description="Helical" evidence="9">
    <location>
        <begin position="109"/>
        <end position="132"/>
    </location>
</feature>
<feature type="transmembrane region" description="Helical" evidence="9">
    <location>
        <begin position="232"/>
        <end position="252"/>
    </location>
</feature>
<keyword evidence="3 9" id="KW-0812">Transmembrane</keyword>
<feature type="transmembrane region" description="Helical" evidence="9">
    <location>
        <begin position="917"/>
        <end position="936"/>
    </location>
</feature>
<dbReference type="FunFam" id="3.30.70.1450:FF:000009">
    <property type="entry name" value="SLC13 family permease"/>
    <property type="match status" value="1"/>
</dbReference>
<keyword evidence="6 9" id="KW-0472">Membrane</keyword>
<dbReference type="Gene3D" id="3.30.70.1450">
    <property type="entry name" value="Regulator of K+ conductance, C-terminal domain"/>
    <property type="match status" value="2"/>
</dbReference>
<evidence type="ECO:0000256" key="5">
    <source>
        <dbReference type="ARBA" id="ARBA00022989"/>
    </source>
</evidence>
<evidence type="ECO:0000256" key="7">
    <source>
        <dbReference type="ARBA" id="ARBA00061614"/>
    </source>
</evidence>
<evidence type="ECO:0000256" key="9">
    <source>
        <dbReference type="SAM" id="Phobius"/>
    </source>
</evidence>